<comment type="caution">
    <text evidence="2">The sequence shown here is derived from an EMBL/GenBank/DDBJ whole genome shotgun (WGS) entry which is preliminary data.</text>
</comment>
<evidence type="ECO:0000259" key="1">
    <source>
        <dbReference type="PROSITE" id="PS50943"/>
    </source>
</evidence>
<protein>
    <recommendedName>
        <fullName evidence="1">HTH cro/C1-type domain-containing protein</fullName>
    </recommendedName>
</protein>
<dbReference type="RefSeq" id="WP_062300209.1">
    <property type="nucleotide sequence ID" value="NZ_LRPB01000005.1"/>
</dbReference>
<dbReference type="CDD" id="cd00093">
    <property type="entry name" value="HTH_XRE"/>
    <property type="match status" value="1"/>
</dbReference>
<dbReference type="STRING" id="1914963.AWW67_16225"/>
<dbReference type="Pfam" id="PF01381">
    <property type="entry name" value="HTH_3"/>
    <property type="match status" value="1"/>
</dbReference>
<accession>A0A150Y2N8</accession>
<dbReference type="SUPFAM" id="SSF47413">
    <property type="entry name" value="lambda repressor-like DNA-binding domains"/>
    <property type="match status" value="1"/>
</dbReference>
<dbReference type="InterPro" id="IPR001387">
    <property type="entry name" value="Cro/C1-type_HTH"/>
</dbReference>
<name>A0A150Y2N8_9BACT</name>
<evidence type="ECO:0000313" key="2">
    <source>
        <dbReference type="EMBL" id="KYG85257.1"/>
    </source>
</evidence>
<dbReference type="Gene3D" id="1.10.260.40">
    <property type="entry name" value="lambda repressor-like DNA-binding domains"/>
    <property type="match status" value="1"/>
</dbReference>
<reference evidence="2 3" key="1">
    <citation type="submission" date="2016-01" db="EMBL/GenBank/DDBJ databases">
        <title>Genome sequencing of Roseivirga seohaensis SW-152.</title>
        <authorList>
            <person name="Selvaratnam C."/>
            <person name="Thevarajoo S."/>
            <person name="Goh K.M."/>
            <person name="Ee R."/>
            <person name="Chan K.-G."/>
            <person name="Chong C.S."/>
        </authorList>
    </citation>
    <scope>NUCLEOTIDE SEQUENCE [LARGE SCALE GENOMIC DNA]</scope>
    <source>
        <strain evidence="2 3">SW-152</strain>
    </source>
</reference>
<dbReference type="SMART" id="SM00530">
    <property type="entry name" value="HTH_XRE"/>
    <property type="match status" value="1"/>
</dbReference>
<proteinExistence type="predicted"/>
<gene>
    <name evidence="2" type="ORF">AWW67_16225</name>
</gene>
<organism evidence="2 3">
    <name type="scientific">Roseivirga seohaensis</name>
    <dbReference type="NCBI Taxonomy" id="1914963"/>
    <lineage>
        <taxon>Bacteria</taxon>
        <taxon>Pseudomonadati</taxon>
        <taxon>Bacteroidota</taxon>
        <taxon>Cytophagia</taxon>
        <taxon>Cytophagales</taxon>
        <taxon>Roseivirgaceae</taxon>
        <taxon>Roseivirga</taxon>
    </lineage>
</organism>
<dbReference type="InterPro" id="IPR010982">
    <property type="entry name" value="Lambda_DNA-bd_dom_sf"/>
</dbReference>
<dbReference type="PROSITE" id="PS50943">
    <property type="entry name" value="HTH_CROC1"/>
    <property type="match status" value="1"/>
</dbReference>
<sequence>MSKIEEKLNKLAAENPVSDWKKQIEYRKANKGWLKKSGRVALRVLDALDDKGWSQAELARQLEVSPQQVTKIVKGQSDFKFSTIDKLEKVLGIQLQAILFSDEIVIKKERKEYLENEVFSKRQALESFGKSLAHSTHRSEKRYLKVA</sequence>
<dbReference type="Proteomes" id="UP000075663">
    <property type="component" value="Unassembled WGS sequence"/>
</dbReference>
<dbReference type="GO" id="GO:0003677">
    <property type="term" value="F:DNA binding"/>
    <property type="evidence" value="ECO:0007669"/>
    <property type="project" value="InterPro"/>
</dbReference>
<feature type="domain" description="HTH cro/C1-type" evidence="1">
    <location>
        <begin position="44"/>
        <end position="98"/>
    </location>
</feature>
<dbReference type="EMBL" id="LRPB01000005">
    <property type="protein sequence ID" value="KYG85257.1"/>
    <property type="molecule type" value="Genomic_DNA"/>
</dbReference>
<dbReference type="AlphaFoldDB" id="A0A150Y2N8"/>
<evidence type="ECO:0000313" key="3">
    <source>
        <dbReference type="Proteomes" id="UP000075663"/>
    </source>
</evidence>